<dbReference type="Pfam" id="PF04023">
    <property type="entry name" value="FeoA"/>
    <property type="match status" value="1"/>
</dbReference>
<protein>
    <submittedName>
        <fullName evidence="3">FeoA domain-containing protein</fullName>
    </submittedName>
</protein>
<dbReference type="GO" id="GO:0046914">
    <property type="term" value="F:transition metal ion binding"/>
    <property type="evidence" value="ECO:0007669"/>
    <property type="project" value="InterPro"/>
</dbReference>
<reference evidence="3" key="2">
    <citation type="journal article" date="2021" name="PeerJ">
        <title>Extensive microbial diversity within the chicken gut microbiome revealed by metagenomics and culture.</title>
        <authorList>
            <person name="Gilroy R."/>
            <person name="Ravi A."/>
            <person name="Getino M."/>
            <person name="Pursley I."/>
            <person name="Horton D.L."/>
            <person name="Alikhan N.F."/>
            <person name="Baker D."/>
            <person name="Gharbi K."/>
            <person name="Hall N."/>
            <person name="Watson M."/>
            <person name="Adriaenssens E.M."/>
            <person name="Foster-Nyarko E."/>
            <person name="Jarju S."/>
            <person name="Secka A."/>
            <person name="Antonio M."/>
            <person name="Oren A."/>
            <person name="Chaudhuri R.R."/>
            <person name="La Ragione R."/>
            <person name="Hildebrand F."/>
            <person name="Pallen M.J."/>
        </authorList>
    </citation>
    <scope>NUCLEOTIDE SEQUENCE</scope>
    <source>
        <strain evidence="3">ChiSjej3B21-11622</strain>
    </source>
</reference>
<accession>A0A9D1D1S7</accession>
<name>A0A9D1D1S7_9FIRM</name>
<organism evidence="3 4">
    <name type="scientific">Candidatus Limivivens merdigallinarum</name>
    <dbReference type="NCBI Taxonomy" id="2840859"/>
    <lineage>
        <taxon>Bacteria</taxon>
        <taxon>Bacillati</taxon>
        <taxon>Bacillota</taxon>
        <taxon>Clostridia</taxon>
        <taxon>Lachnospirales</taxon>
        <taxon>Lachnospiraceae</taxon>
        <taxon>Lachnospiraceae incertae sedis</taxon>
        <taxon>Candidatus Limivivens</taxon>
    </lineage>
</organism>
<dbReference type="InterPro" id="IPR008988">
    <property type="entry name" value="Transcriptional_repressor_C"/>
</dbReference>
<evidence type="ECO:0000313" key="3">
    <source>
        <dbReference type="EMBL" id="HIQ97535.1"/>
    </source>
</evidence>
<proteinExistence type="predicted"/>
<evidence type="ECO:0000313" key="4">
    <source>
        <dbReference type="Proteomes" id="UP000886886"/>
    </source>
</evidence>
<dbReference type="Proteomes" id="UP000886886">
    <property type="component" value="Unassembled WGS sequence"/>
</dbReference>
<dbReference type="EMBL" id="DVFT01000197">
    <property type="protein sequence ID" value="HIQ97535.1"/>
    <property type="molecule type" value="Genomic_DNA"/>
</dbReference>
<dbReference type="SUPFAM" id="SSF50037">
    <property type="entry name" value="C-terminal domain of transcriptional repressors"/>
    <property type="match status" value="1"/>
</dbReference>
<comment type="caution">
    <text evidence="3">The sequence shown here is derived from an EMBL/GenBank/DDBJ whole genome shotgun (WGS) entry which is preliminary data.</text>
</comment>
<evidence type="ECO:0000256" key="1">
    <source>
        <dbReference type="ARBA" id="ARBA00023004"/>
    </source>
</evidence>
<dbReference type="InterPro" id="IPR007167">
    <property type="entry name" value="Fe-transptr_FeoA-like"/>
</dbReference>
<dbReference type="InterPro" id="IPR038157">
    <property type="entry name" value="FeoA_core_dom"/>
</dbReference>
<dbReference type="SMART" id="SM00899">
    <property type="entry name" value="FeoA"/>
    <property type="match status" value="1"/>
</dbReference>
<keyword evidence="1" id="KW-0408">Iron</keyword>
<reference evidence="3" key="1">
    <citation type="submission" date="2020-10" db="EMBL/GenBank/DDBJ databases">
        <authorList>
            <person name="Gilroy R."/>
        </authorList>
    </citation>
    <scope>NUCLEOTIDE SEQUENCE</scope>
    <source>
        <strain evidence="3">ChiSjej3B21-11622</strain>
    </source>
</reference>
<dbReference type="Gene3D" id="2.30.30.90">
    <property type="match status" value="1"/>
</dbReference>
<sequence>MTLDQGVINGRYIVESLHLPLKLEKRLEALGMTNGTSVSVLNAKNHGTLIIKVRGTRFAVGKAISRNITVRESV</sequence>
<dbReference type="AlphaFoldDB" id="A0A9D1D1S7"/>
<feature type="domain" description="Ferrous iron transporter FeoA-like" evidence="2">
    <location>
        <begin position="1"/>
        <end position="72"/>
    </location>
</feature>
<gene>
    <name evidence="3" type="ORF">IAB26_13380</name>
</gene>
<evidence type="ECO:0000259" key="2">
    <source>
        <dbReference type="SMART" id="SM00899"/>
    </source>
</evidence>